<accession>A0A816HJ52</accession>
<dbReference type="EMBL" id="CAJNOR010018334">
    <property type="protein sequence ID" value="CAF1688445.1"/>
    <property type="molecule type" value="Genomic_DNA"/>
</dbReference>
<organism evidence="2 3">
    <name type="scientific">Adineta ricciae</name>
    <name type="common">Rotifer</name>
    <dbReference type="NCBI Taxonomy" id="249248"/>
    <lineage>
        <taxon>Eukaryota</taxon>
        <taxon>Metazoa</taxon>
        <taxon>Spiralia</taxon>
        <taxon>Gnathifera</taxon>
        <taxon>Rotifera</taxon>
        <taxon>Eurotatoria</taxon>
        <taxon>Bdelloidea</taxon>
        <taxon>Adinetida</taxon>
        <taxon>Adinetidae</taxon>
        <taxon>Adineta</taxon>
    </lineage>
</organism>
<feature type="non-terminal residue" evidence="2">
    <location>
        <position position="77"/>
    </location>
</feature>
<dbReference type="Proteomes" id="UP000663828">
    <property type="component" value="Unassembled WGS sequence"/>
</dbReference>
<dbReference type="AlphaFoldDB" id="A0A816HJ52"/>
<feature type="compositionally biased region" description="Polar residues" evidence="1">
    <location>
        <begin position="13"/>
        <end position="29"/>
    </location>
</feature>
<comment type="caution">
    <text evidence="2">The sequence shown here is derived from an EMBL/GenBank/DDBJ whole genome shotgun (WGS) entry which is preliminary data.</text>
</comment>
<feature type="region of interest" description="Disordered" evidence="1">
    <location>
        <begin position="1"/>
        <end position="29"/>
    </location>
</feature>
<gene>
    <name evidence="2" type="ORF">XAT740_LOCUS62856</name>
</gene>
<name>A0A816HJ52_ADIRI</name>
<reference evidence="2" key="1">
    <citation type="submission" date="2021-02" db="EMBL/GenBank/DDBJ databases">
        <authorList>
            <person name="Nowell W R."/>
        </authorList>
    </citation>
    <scope>NUCLEOTIDE SEQUENCE</scope>
</reference>
<evidence type="ECO:0000256" key="1">
    <source>
        <dbReference type="SAM" id="MobiDB-lite"/>
    </source>
</evidence>
<protein>
    <submittedName>
        <fullName evidence="2">Uncharacterized protein</fullName>
    </submittedName>
</protein>
<evidence type="ECO:0000313" key="3">
    <source>
        <dbReference type="Proteomes" id="UP000663828"/>
    </source>
</evidence>
<evidence type="ECO:0000313" key="2">
    <source>
        <dbReference type="EMBL" id="CAF1688445.1"/>
    </source>
</evidence>
<sequence length="77" mass="8633">MQSNNDSMDHTTYDTTAMSNDRLVSSRPTTLTREASNTMMIAGGADDKKVSYYHRYNLDNISITPSPMTNQPRLSQS</sequence>
<keyword evidence="3" id="KW-1185">Reference proteome</keyword>
<proteinExistence type="predicted"/>